<evidence type="ECO:0000313" key="8">
    <source>
        <dbReference type="Proteomes" id="UP000037696"/>
    </source>
</evidence>
<gene>
    <name evidence="7" type="ORF">ACN38_g7327</name>
</gene>
<dbReference type="PANTHER" id="PTHR15549:SF27">
    <property type="entry name" value="CHITIN-BINDING TYPE-1 DOMAIN-CONTAINING PROTEIN"/>
    <property type="match status" value="1"/>
</dbReference>
<comment type="caution">
    <text evidence="7">The sequence shown here is derived from an EMBL/GenBank/DDBJ whole genome shotgun (WGS) entry which is preliminary data.</text>
</comment>
<dbReference type="EMBL" id="LHQQ01000122">
    <property type="protein sequence ID" value="KOS41791.1"/>
    <property type="molecule type" value="Genomic_DNA"/>
</dbReference>
<evidence type="ECO:0000256" key="2">
    <source>
        <dbReference type="ARBA" id="ARBA00022692"/>
    </source>
</evidence>
<evidence type="ECO:0000313" key="7">
    <source>
        <dbReference type="EMBL" id="KOS41791.1"/>
    </source>
</evidence>
<keyword evidence="4 6" id="KW-0472">Membrane</keyword>
<dbReference type="Proteomes" id="UP000037696">
    <property type="component" value="Unassembled WGS sequence"/>
</dbReference>
<evidence type="ECO:0000256" key="5">
    <source>
        <dbReference type="SAM" id="MobiDB-lite"/>
    </source>
</evidence>
<dbReference type="STRING" id="229535.A0A0M8P6M6"/>
<evidence type="ECO:0000256" key="4">
    <source>
        <dbReference type="ARBA" id="ARBA00023136"/>
    </source>
</evidence>
<evidence type="ECO:0000256" key="3">
    <source>
        <dbReference type="ARBA" id="ARBA00022989"/>
    </source>
</evidence>
<name>A0A0M8P6M6_9EURO</name>
<protein>
    <recommendedName>
        <fullName evidence="9">Mid2 domain-containing protein</fullName>
    </recommendedName>
</protein>
<feature type="region of interest" description="Disordered" evidence="5">
    <location>
        <begin position="142"/>
        <end position="161"/>
    </location>
</feature>
<reference evidence="7 8" key="1">
    <citation type="submission" date="2015-08" db="EMBL/GenBank/DDBJ databases">
        <title>Genome sequencing of Penicillium nordicum.</title>
        <authorList>
            <person name="Nguyen H.D."/>
            <person name="Seifert K.A."/>
        </authorList>
    </citation>
    <scope>NUCLEOTIDE SEQUENCE [LARGE SCALE GENOMIC DNA]</scope>
    <source>
        <strain evidence="7 8">DAOMC 185683</strain>
    </source>
</reference>
<dbReference type="InterPro" id="IPR051694">
    <property type="entry name" value="Immunoregulatory_rcpt-like"/>
</dbReference>
<keyword evidence="2 6" id="KW-0812">Transmembrane</keyword>
<feature type="transmembrane region" description="Helical" evidence="6">
    <location>
        <begin position="164"/>
        <end position="187"/>
    </location>
</feature>
<feature type="region of interest" description="Disordered" evidence="5">
    <location>
        <begin position="196"/>
        <end position="267"/>
    </location>
</feature>
<organism evidence="7 8">
    <name type="scientific">Penicillium nordicum</name>
    <dbReference type="NCBI Taxonomy" id="229535"/>
    <lineage>
        <taxon>Eukaryota</taxon>
        <taxon>Fungi</taxon>
        <taxon>Dikarya</taxon>
        <taxon>Ascomycota</taxon>
        <taxon>Pezizomycotina</taxon>
        <taxon>Eurotiomycetes</taxon>
        <taxon>Eurotiomycetidae</taxon>
        <taxon>Eurotiales</taxon>
        <taxon>Aspergillaceae</taxon>
        <taxon>Penicillium</taxon>
    </lineage>
</organism>
<sequence>MSDMLSSPYGLSVRRNGSCLTSETDCGQTWSPFHACCPGGTKCPTGQSNVKCCPSDADCSELLDDKHCANSTANVYKANDYFCCASGTKAFQKKNGFVGCTDDTSTLDSSLTLLKIQYHGTTSTALPSSTISSAISSATATGSDATSASDNSSSSSSSSSNTGAIAGGVVGGVAGLAILAGLLWFLLRRRNRAKQNIGAPVDPSPLMSSAPESSVPVSSMTGSSAPGSNIVEYFNKAPESLVSQPPQELAGRDENMVHELPSQPKHR</sequence>
<feature type="compositionally biased region" description="Low complexity" evidence="5">
    <location>
        <begin position="208"/>
        <end position="224"/>
    </location>
</feature>
<dbReference type="OrthoDB" id="4779287at2759"/>
<evidence type="ECO:0000256" key="6">
    <source>
        <dbReference type="SAM" id="Phobius"/>
    </source>
</evidence>
<dbReference type="GO" id="GO:0016020">
    <property type="term" value="C:membrane"/>
    <property type="evidence" value="ECO:0007669"/>
    <property type="project" value="UniProtKB-SubCell"/>
</dbReference>
<proteinExistence type="predicted"/>
<dbReference type="PANTHER" id="PTHR15549">
    <property type="entry name" value="PAIRED IMMUNOGLOBULIN-LIKE TYPE 2 RECEPTOR"/>
    <property type="match status" value="1"/>
</dbReference>
<keyword evidence="3 6" id="KW-1133">Transmembrane helix</keyword>
<keyword evidence="8" id="KW-1185">Reference proteome</keyword>
<dbReference type="AlphaFoldDB" id="A0A0M8P6M6"/>
<evidence type="ECO:0000256" key="1">
    <source>
        <dbReference type="ARBA" id="ARBA00004167"/>
    </source>
</evidence>
<accession>A0A0M8P6M6</accession>
<dbReference type="GO" id="GO:0071944">
    <property type="term" value="C:cell periphery"/>
    <property type="evidence" value="ECO:0007669"/>
    <property type="project" value="UniProtKB-ARBA"/>
</dbReference>
<comment type="subcellular location">
    <subcellularLocation>
        <location evidence="1">Membrane</location>
        <topology evidence="1">Single-pass membrane protein</topology>
    </subcellularLocation>
</comment>
<dbReference type="NCBIfam" id="TIGR01167">
    <property type="entry name" value="LPXTG_anchor"/>
    <property type="match status" value="1"/>
</dbReference>
<evidence type="ECO:0008006" key="9">
    <source>
        <dbReference type="Google" id="ProtNLM"/>
    </source>
</evidence>
<dbReference type="Gene3D" id="1.20.5.510">
    <property type="entry name" value="Single helix bin"/>
    <property type="match status" value="1"/>
</dbReference>